<keyword evidence="1" id="KW-0004">4Fe-4S</keyword>
<dbReference type="Pfam" id="PF13646">
    <property type="entry name" value="HEAT_2"/>
    <property type="match status" value="1"/>
</dbReference>
<reference evidence="3" key="1">
    <citation type="journal article" date="2015" name="Nature">
        <title>Complex archaea that bridge the gap between prokaryotes and eukaryotes.</title>
        <authorList>
            <person name="Spang A."/>
            <person name="Saw J.H."/>
            <person name="Jorgensen S.L."/>
            <person name="Zaremba-Niedzwiedzka K."/>
            <person name="Martijn J."/>
            <person name="Lind A.E."/>
            <person name="van Eijk R."/>
            <person name="Schleper C."/>
            <person name="Guy L."/>
            <person name="Ettema T.J."/>
        </authorList>
    </citation>
    <scope>NUCLEOTIDE SEQUENCE</scope>
</reference>
<evidence type="ECO:0000256" key="1">
    <source>
        <dbReference type="ARBA" id="ARBA00022485"/>
    </source>
</evidence>
<keyword evidence="1" id="KW-0479">Metal-binding</keyword>
<dbReference type="Pfam" id="PF13484">
    <property type="entry name" value="Fer4_16"/>
    <property type="match status" value="1"/>
</dbReference>
<dbReference type="InterPro" id="IPR016024">
    <property type="entry name" value="ARM-type_fold"/>
</dbReference>
<dbReference type="GO" id="GO:0052693">
    <property type="term" value="F:epoxyqueuosine reductase activity"/>
    <property type="evidence" value="ECO:0007669"/>
    <property type="project" value="TreeGrafter"/>
</dbReference>
<dbReference type="InterPro" id="IPR017896">
    <property type="entry name" value="4Fe4S_Fe-S-bd"/>
</dbReference>
<name>A0A0F9G6F0_9ZZZZ</name>
<dbReference type="InterPro" id="IPR004453">
    <property type="entry name" value="QueG"/>
</dbReference>
<evidence type="ECO:0000313" key="3">
    <source>
        <dbReference type="EMBL" id="KKL94339.1"/>
    </source>
</evidence>
<protein>
    <recommendedName>
        <fullName evidence="2">4Fe-4S ferredoxin-type domain-containing protein</fullName>
    </recommendedName>
</protein>
<dbReference type="Gene3D" id="3.30.70.20">
    <property type="match status" value="1"/>
</dbReference>
<feature type="domain" description="4Fe-4S ferredoxin-type" evidence="2">
    <location>
        <begin position="165"/>
        <end position="195"/>
    </location>
</feature>
<dbReference type="SUPFAM" id="SSF48371">
    <property type="entry name" value="ARM repeat"/>
    <property type="match status" value="1"/>
</dbReference>
<sequence>IDAVTVVPVIPLGDAARKVIESIEKGFVPESYHWTREKTEHAYRYKNYSAWARSVIVAAISYYTDEKYPKDQLTGRIARFTWRNNYRYLSLKLEKAVKALGKTLGVKIKSKSLSNYTSLPEKALFNYSGIARFGKNSVLLNRDMGSYFVIGEALTDLEVEFDRIDPLKPPDFSPCGECERCLRACPTGAIVQAGEIDIKRCFQYISENLILMPVSYREKWGNRLYGCSECIDVCPFNHNLDPRAPKHNTGYVGQGVNLIEILKMGAEQWERLFHENQVGIRDKNAILKNAITSLGYLGYRKSLKYLLSFLEHENKIIRAYTAWAIGKINTKTGKKRLISRYKDETVDSVRTEIEPFL</sequence>
<keyword evidence="1" id="KW-0408">Iron</keyword>
<dbReference type="PROSITE" id="PS00198">
    <property type="entry name" value="4FE4S_FER_1"/>
    <property type="match status" value="1"/>
</dbReference>
<dbReference type="PANTHER" id="PTHR30002:SF4">
    <property type="entry name" value="EPOXYQUEUOSINE REDUCTASE"/>
    <property type="match status" value="1"/>
</dbReference>
<dbReference type="PANTHER" id="PTHR30002">
    <property type="entry name" value="EPOXYQUEUOSINE REDUCTASE"/>
    <property type="match status" value="1"/>
</dbReference>
<dbReference type="Gene3D" id="1.25.10.10">
    <property type="entry name" value="Leucine-rich Repeat Variant"/>
    <property type="match status" value="1"/>
</dbReference>
<dbReference type="AlphaFoldDB" id="A0A0F9G6F0"/>
<evidence type="ECO:0000259" key="2">
    <source>
        <dbReference type="PROSITE" id="PS51379"/>
    </source>
</evidence>
<dbReference type="GO" id="GO:0051539">
    <property type="term" value="F:4 iron, 4 sulfur cluster binding"/>
    <property type="evidence" value="ECO:0007669"/>
    <property type="project" value="UniProtKB-KW"/>
</dbReference>
<dbReference type="InterPro" id="IPR011989">
    <property type="entry name" value="ARM-like"/>
</dbReference>
<dbReference type="EMBL" id="LAZR01018951">
    <property type="protein sequence ID" value="KKL94339.1"/>
    <property type="molecule type" value="Genomic_DNA"/>
</dbReference>
<dbReference type="PROSITE" id="PS51379">
    <property type="entry name" value="4FE4S_FER_2"/>
    <property type="match status" value="1"/>
</dbReference>
<proteinExistence type="predicted"/>
<keyword evidence="1" id="KW-0411">Iron-sulfur</keyword>
<dbReference type="GO" id="GO:0008616">
    <property type="term" value="P:tRNA queuosine(34) biosynthetic process"/>
    <property type="evidence" value="ECO:0007669"/>
    <property type="project" value="InterPro"/>
</dbReference>
<feature type="non-terminal residue" evidence="3">
    <location>
        <position position="1"/>
    </location>
</feature>
<gene>
    <name evidence="3" type="ORF">LCGC14_1865640</name>
</gene>
<dbReference type="InterPro" id="IPR017900">
    <property type="entry name" value="4Fe4S_Fe_S_CS"/>
</dbReference>
<dbReference type="SUPFAM" id="SSF54862">
    <property type="entry name" value="4Fe-4S ferredoxins"/>
    <property type="match status" value="1"/>
</dbReference>
<comment type="caution">
    <text evidence="3">The sequence shown here is derived from an EMBL/GenBank/DDBJ whole genome shotgun (WGS) entry which is preliminary data.</text>
</comment>
<accession>A0A0F9G6F0</accession>
<organism evidence="3">
    <name type="scientific">marine sediment metagenome</name>
    <dbReference type="NCBI Taxonomy" id="412755"/>
    <lineage>
        <taxon>unclassified sequences</taxon>
        <taxon>metagenomes</taxon>
        <taxon>ecological metagenomes</taxon>
    </lineage>
</organism>